<evidence type="ECO:0000313" key="2">
    <source>
        <dbReference type="EMBL" id="CAG9318409.1"/>
    </source>
</evidence>
<sequence length="85" mass="10220">MRFTRLFILSKLKKFWEKCAILMTSSLSAPIWYDFVENMSWFAIQYKLLSKIIAIYINQFFVIIINDNSIILNLKQRVQKFYLAS</sequence>
<keyword evidence="1" id="KW-0472">Membrane</keyword>
<dbReference type="EMBL" id="CAJZBQ010000020">
    <property type="protein sequence ID" value="CAG9318409.1"/>
    <property type="molecule type" value="Genomic_DNA"/>
</dbReference>
<proteinExistence type="predicted"/>
<keyword evidence="1" id="KW-0812">Transmembrane</keyword>
<keyword evidence="3" id="KW-1185">Reference proteome</keyword>
<feature type="transmembrane region" description="Helical" evidence="1">
    <location>
        <begin position="15"/>
        <end position="33"/>
    </location>
</feature>
<name>A0AAU9IV61_9CILI</name>
<dbReference type="Proteomes" id="UP001162131">
    <property type="component" value="Unassembled WGS sequence"/>
</dbReference>
<evidence type="ECO:0000313" key="3">
    <source>
        <dbReference type="Proteomes" id="UP001162131"/>
    </source>
</evidence>
<accession>A0AAU9IV61</accession>
<dbReference type="AlphaFoldDB" id="A0AAU9IV61"/>
<feature type="transmembrane region" description="Helical" evidence="1">
    <location>
        <begin position="53"/>
        <end position="74"/>
    </location>
</feature>
<reference evidence="2" key="1">
    <citation type="submission" date="2021-09" db="EMBL/GenBank/DDBJ databases">
        <authorList>
            <consortium name="AG Swart"/>
            <person name="Singh M."/>
            <person name="Singh A."/>
            <person name="Seah K."/>
            <person name="Emmerich C."/>
        </authorList>
    </citation>
    <scope>NUCLEOTIDE SEQUENCE</scope>
    <source>
        <strain evidence="2">ATCC30299</strain>
    </source>
</reference>
<organism evidence="2 3">
    <name type="scientific">Blepharisma stoltei</name>
    <dbReference type="NCBI Taxonomy" id="1481888"/>
    <lineage>
        <taxon>Eukaryota</taxon>
        <taxon>Sar</taxon>
        <taxon>Alveolata</taxon>
        <taxon>Ciliophora</taxon>
        <taxon>Postciliodesmatophora</taxon>
        <taxon>Heterotrichea</taxon>
        <taxon>Heterotrichida</taxon>
        <taxon>Blepharismidae</taxon>
        <taxon>Blepharisma</taxon>
    </lineage>
</organism>
<gene>
    <name evidence="2" type="ORF">BSTOLATCC_MIC20883</name>
</gene>
<protein>
    <submittedName>
        <fullName evidence="2">Uncharacterized protein</fullName>
    </submittedName>
</protein>
<evidence type="ECO:0000256" key="1">
    <source>
        <dbReference type="SAM" id="Phobius"/>
    </source>
</evidence>
<keyword evidence="1" id="KW-1133">Transmembrane helix</keyword>
<comment type="caution">
    <text evidence="2">The sequence shown here is derived from an EMBL/GenBank/DDBJ whole genome shotgun (WGS) entry which is preliminary data.</text>
</comment>